<evidence type="ECO:0000256" key="2">
    <source>
        <dbReference type="ARBA" id="ARBA00022737"/>
    </source>
</evidence>
<dbReference type="FunFam" id="2.10.110.10:FF:000025">
    <property type="entry name" value="Cysteine-rich protein 2"/>
    <property type="match status" value="1"/>
</dbReference>
<dbReference type="GO" id="GO:0008270">
    <property type="term" value="F:zinc ion binding"/>
    <property type="evidence" value="ECO:0007669"/>
    <property type="project" value="TreeGrafter"/>
</dbReference>
<feature type="domain" description="LIM zinc-binding" evidence="7">
    <location>
        <begin position="9"/>
        <end position="82"/>
    </location>
</feature>
<name>A0A6P6HHD6_PUMCO</name>
<evidence type="ECO:0000256" key="3">
    <source>
        <dbReference type="ARBA" id="ARBA00022833"/>
    </source>
</evidence>
<dbReference type="PROSITE" id="PS50023">
    <property type="entry name" value="LIM_DOMAIN_2"/>
    <property type="match status" value="1"/>
</dbReference>
<dbReference type="GO" id="GO:0008630">
    <property type="term" value="P:intrinsic apoptotic signaling pathway in response to DNA damage"/>
    <property type="evidence" value="ECO:0007669"/>
    <property type="project" value="TreeGrafter"/>
</dbReference>
<evidence type="ECO:0000313" key="8">
    <source>
        <dbReference type="Proteomes" id="UP000515131"/>
    </source>
</evidence>
<keyword evidence="1 5" id="KW-0479">Metal-binding</keyword>
<gene>
    <name evidence="9" type="primary">LOC112855915</name>
</gene>
<dbReference type="Proteomes" id="UP000515131">
    <property type="component" value="Unplaced"/>
</dbReference>
<protein>
    <submittedName>
        <fullName evidence="9">Cysteine-rich protein 2-like</fullName>
    </submittedName>
</protein>
<sequence>MGKPNIDRGLCPPLQGPIGSVREPVRDGKAYESEKVSSLGKDWHKFCLKCERCSKTLTPGGHAEHDGRPFCHKPCYATLFGPKGTILKA</sequence>
<organism evidence="8 9">
    <name type="scientific">Puma concolor</name>
    <name type="common">Mountain lion</name>
    <name type="synonym">Felis concolor</name>
    <dbReference type="NCBI Taxonomy" id="9696"/>
    <lineage>
        <taxon>Eukaryota</taxon>
        <taxon>Metazoa</taxon>
        <taxon>Chordata</taxon>
        <taxon>Craniata</taxon>
        <taxon>Vertebrata</taxon>
        <taxon>Euteleostomi</taxon>
        <taxon>Mammalia</taxon>
        <taxon>Eutheria</taxon>
        <taxon>Laurasiatheria</taxon>
        <taxon>Carnivora</taxon>
        <taxon>Feliformia</taxon>
        <taxon>Felidae</taxon>
        <taxon>Felinae</taxon>
        <taxon>Puma</taxon>
    </lineage>
</organism>
<dbReference type="Gene3D" id="2.10.110.10">
    <property type="entry name" value="Cysteine Rich Protein"/>
    <property type="match status" value="1"/>
</dbReference>
<proteinExistence type="predicted"/>
<reference evidence="9" key="1">
    <citation type="submission" date="2025-08" db="UniProtKB">
        <authorList>
            <consortium name="RefSeq"/>
        </authorList>
    </citation>
    <scope>IDENTIFICATION</scope>
    <source>
        <tissue evidence="9">Blood</tissue>
    </source>
</reference>
<keyword evidence="8" id="KW-1185">Reference proteome</keyword>
<dbReference type="PANTHER" id="PTHR46074">
    <property type="entry name" value="CYSTEINE-RICH PROTEIN CRIP FAMILY MEMBER"/>
    <property type="match status" value="1"/>
</dbReference>
<keyword evidence="3 5" id="KW-0862">Zinc</keyword>
<dbReference type="Pfam" id="PF00412">
    <property type="entry name" value="LIM"/>
    <property type="match status" value="1"/>
</dbReference>
<dbReference type="PANTHER" id="PTHR46074:SF3">
    <property type="entry name" value="CYSTEINE-RICH PROTEIN 1"/>
    <property type="match status" value="1"/>
</dbReference>
<evidence type="ECO:0000259" key="7">
    <source>
        <dbReference type="PROSITE" id="PS50023"/>
    </source>
</evidence>
<keyword evidence="2" id="KW-0677">Repeat</keyword>
<evidence type="ECO:0000256" key="1">
    <source>
        <dbReference type="ARBA" id="ARBA00022723"/>
    </source>
</evidence>
<dbReference type="AlphaFoldDB" id="A0A6P6HHD6"/>
<dbReference type="GeneID" id="112855915"/>
<dbReference type="RefSeq" id="XP_025775215.1">
    <property type="nucleotide sequence ID" value="XM_025919430.1"/>
</dbReference>
<dbReference type="GO" id="GO:0010468">
    <property type="term" value="P:regulation of gene expression"/>
    <property type="evidence" value="ECO:0007669"/>
    <property type="project" value="TreeGrafter"/>
</dbReference>
<keyword evidence="4 5" id="KW-0440">LIM domain</keyword>
<evidence type="ECO:0000256" key="5">
    <source>
        <dbReference type="PROSITE-ProRule" id="PRU00125"/>
    </source>
</evidence>
<dbReference type="SMART" id="SM00132">
    <property type="entry name" value="LIM"/>
    <property type="match status" value="1"/>
</dbReference>
<dbReference type="KEGG" id="pcoo:112855915"/>
<dbReference type="InterPro" id="IPR001781">
    <property type="entry name" value="Znf_LIM"/>
</dbReference>
<evidence type="ECO:0000256" key="4">
    <source>
        <dbReference type="ARBA" id="ARBA00023038"/>
    </source>
</evidence>
<evidence type="ECO:0000313" key="9">
    <source>
        <dbReference type="RefSeq" id="XP_025775215.1"/>
    </source>
</evidence>
<evidence type="ECO:0000256" key="6">
    <source>
        <dbReference type="SAM" id="MobiDB-lite"/>
    </source>
</evidence>
<feature type="region of interest" description="Disordered" evidence="6">
    <location>
        <begin position="1"/>
        <end position="23"/>
    </location>
</feature>
<dbReference type="SUPFAM" id="SSF57716">
    <property type="entry name" value="Glucocorticoid receptor-like (DNA-binding domain)"/>
    <property type="match status" value="1"/>
</dbReference>
<accession>A0A6P6HHD6</accession>